<evidence type="ECO:0000313" key="6">
    <source>
        <dbReference type="Proteomes" id="UP001519288"/>
    </source>
</evidence>
<evidence type="ECO:0000256" key="1">
    <source>
        <dbReference type="ARBA" id="ARBA00023015"/>
    </source>
</evidence>
<dbReference type="Proteomes" id="UP001519288">
    <property type="component" value="Unassembled WGS sequence"/>
</dbReference>
<dbReference type="CDD" id="cd00090">
    <property type="entry name" value="HTH_ARSR"/>
    <property type="match status" value="1"/>
</dbReference>
<evidence type="ECO:0000256" key="2">
    <source>
        <dbReference type="ARBA" id="ARBA00023125"/>
    </source>
</evidence>
<dbReference type="Gene3D" id="1.10.10.10">
    <property type="entry name" value="Winged helix-like DNA-binding domain superfamily/Winged helix DNA-binding domain"/>
    <property type="match status" value="1"/>
</dbReference>
<organism evidence="5 6">
    <name type="scientific">Paenibacillus shirakamiensis</name>
    <dbReference type="NCBI Taxonomy" id="1265935"/>
    <lineage>
        <taxon>Bacteria</taxon>
        <taxon>Bacillati</taxon>
        <taxon>Bacillota</taxon>
        <taxon>Bacilli</taxon>
        <taxon>Bacillales</taxon>
        <taxon>Paenibacillaceae</taxon>
        <taxon>Paenibacillus</taxon>
    </lineage>
</organism>
<evidence type="ECO:0000313" key="5">
    <source>
        <dbReference type="EMBL" id="MBP2000038.1"/>
    </source>
</evidence>
<dbReference type="PANTHER" id="PTHR42756:SF1">
    <property type="entry name" value="TRANSCRIPTIONAL REPRESSOR OF EMRAB OPERON"/>
    <property type="match status" value="1"/>
</dbReference>
<dbReference type="SUPFAM" id="SSF46785">
    <property type="entry name" value="Winged helix' DNA-binding domain"/>
    <property type="match status" value="1"/>
</dbReference>
<keyword evidence="3" id="KW-0804">Transcription</keyword>
<dbReference type="InterPro" id="IPR000835">
    <property type="entry name" value="HTH_MarR-typ"/>
</dbReference>
<dbReference type="PROSITE" id="PS50995">
    <property type="entry name" value="HTH_MARR_2"/>
    <property type="match status" value="1"/>
</dbReference>
<dbReference type="PRINTS" id="PR00598">
    <property type="entry name" value="HTHMARR"/>
</dbReference>
<gene>
    <name evidence="5" type="ORF">J2Z69_001057</name>
</gene>
<dbReference type="RefSeq" id="WP_245338953.1">
    <property type="nucleotide sequence ID" value="NZ_JAGGLD010000001.1"/>
</dbReference>
<accession>A0ABS4JEB0</accession>
<keyword evidence="1" id="KW-0805">Transcription regulation</keyword>
<comment type="caution">
    <text evidence="5">The sequence shown here is derived from an EMBL/GenBank/DDBJ whole genome shotgun (WGS) entry which is preliminary data.</text>
</comment>
<protein>
    <submittedName>
        <fullName evidence="5">DNA-binding MarR family transcriptional regulator</fullName>
    </submittedName>
</protein>
<keyword evidence="2 5" id="KW-0238">DNA-binding</keyword>
<dbReference type="SMART" id="SM00347">
    <property type="entry name" value="HTH_MARR"/>
    <property type="match status" value="1"/>
</dbReference>
<evidence type="ECO:0000259" key="4">
    <source>
        <dbReference type="PROSITE" id="PS50995"/>
    </source>
</evidence>
<feature type="domain" description="HTH marR-type" evidence="4">
    <location>
        <begin position="22"/>
        <end position="150"/>
    </location>
</feature>
<keyword evidence="6" id="KW-1185">Reference proteome</keyword>
<dbReference type="InterPro" id="IPR036390">
    <property type="entry name" value="WH_DNA-bd_sf"/>
</dbReference>
<dbReference type="EMBL" id="JAGGLD010000001">
    <property type="protein sequence ID" value="MBP2000038.1"/>
    <property type="molecule type" value="Genomic_DNA"/>
</dbReference>
<name>A0ABS4JEB0_9BACL</name>
<reference evidence="5 6" key="1">
    <citation type="submission" date="2021-03" db="EMBL/GenBank/DDBJ databases">
        <title>Genomic Encyclopedia of Type Strains, Phase IV (KMG-IV): sequencing the most valuable type-strain genomes for metagenomic binning, comparative biology and taxonomic classification.</title>
        <authorList>
            <person name="Goeker M."/>
        </authorList>
    </citation>
    <scope>NUCLEOTIDE SEQUENCE [LARGE SCALE GENOMIC DNA]</scope>
    <source>
        <strain evidence="5 6">DSM 26806</strain>
    </source>
</reference>
<dbReference type="InterPro" id="IPR036388">
    <property type="entry name" value="WH-like_DNA-bd_sf"/>
</dbReference>
<dbReference type="Pfam" id="PF01047">
    <property type="entry name" value="MarR"/>
    <property type="match status" value="1"/>
</dbReference>
<proteinExistence type="predicted"/>
<dbReference type="PANTHER" id="PTHR42756">
    <property type="entry name" value="TRANSCRIPTIONAL REGULATOR, MARR"/>
    <property type="match status" value="1"/>
</dbReference>
<dbReference type="GO" id="GO:0003677">
    <property type="term" value="F:DNA binding"/>
    <property type="evidence" value="ECO:0007669"/>
    <property type="project" value="UniProtKB-KW"/>
</dbReference>
<sequence length="162" mass="18514">MTHQTLTGQTIKEVFIISTCPKDDLLYLLMHLNKHISTHFERCAGVSPNRLELLCKLTGGQISQSDLQKAVSIDPAAVTRHVQQLEVEGLLLRTRCETDNRITLVQLTEEGKKKLDIFKTEKDRFLEELQTDLTESERIGFVQALRKLNGQIQHMKETSKTQ</sequence>
<dbReference type="InterPro" id="IPR011991">
    <property type="entry name" value="ArsR-like_HTH"/>
</dbReference>
<evidence type="ECO:0000256" key="3">
    <source>
        <dbReference type="ARBA" id="ARBA00023163"/>
    </source>
</evidence>